<sequence length="73" mass="7866">MSRTIRFKDGASFLRLNTMALVGMSAAGKDMGDQERKRVVEEVVSESAPALQPYSDGSQIAFELSTNLATARG</sequence>
<dbReference type="EMBL" id="LWBS01000108">
    <property type="protein sequence ID" value="OAP95708.1"/>
    <property type="molecule type" value="Genomic_DNA"/>
</dbReference>
<organism evidence="1">
    <name type="scientific">Rhizobium leguminosarum</name>
    <dbReference type="NCBI Taxonomy" id="384"/>
    <lineage>
        <taxon>Bacteria</taxon>
        <taxon>Pseudomonadati</taxon>
        <taxon>Pseudomonadota</taxon>
        <taxon>Alphaproteobacteria</taxon>
        <taxon>Hyphomicrobiales</taxon>
        <taxon>Rhizobiaceae</taxon>
        <taxon>Rhizobium/Agrobacterium group</taxon>
        <taxon>Rhizobium</taxon>
    </lineage>
</organism>
<name>A0A179BVH6_RHILE</name>
<evidence type="ECO:0000313" key="1">
    <source>
        <dbReference type="EMBL" id="OAP95708.1"/>
    </source>
</evidence>
<protein>
    <submittedName>
        <fullName evidence="1">Uncharacterized protein</fullName>
    </submittedName>
</protein>
<comment type="caution">
    <text evidence="1">The sequence shown here is derived from an EMBL/GenBank/DDBJ whole genome shotgun (WGS) entry which is preliminary data.</text>
</comment>
<proteinExistence type="predicted"/>
<gene>
    <name evidence="1" type="ORF">A4U53_17530</name>
</gene>
<dbReference type="AlphaFoldDB" id="A0A179BVH6"/>
<accession>A0A179BVH6</accession>
<reference evidence="1" key="1">
    <citation type="submission" date="2016-04" db="EMBL/GenBank/DDBJ databases">
        <title>Fast-growing isolate from the root nodules of Vavilovia formosa.</title>
        <authorList>
            <person name="Kimeklis A."/>
            <person name="Safronova V."/>
            <person name="Belimov A."/>
            <person name="Andronov E."/>
        </authorList>
    </citation>
    <scope>NUCLEOTIDE SEQUENCE [LARGE SCALE GENOMIC DNA]</scope>
    <source>
        <strain evidence="1">Vaf-46</strain>
    </source>
</reference>